<dbReference type="Pfam" id="PF21365">
    <property type="entry name" value="Glyco_hydro_31_3rd"/>
    <property type="match status" value="1"/>
</dbReference>
<sequence>MISPVLTSGAVSVNAYFPSGTWFNIFNYSNYVNMKSGSYISLDAPPDHINVHLQEGNMVAMQGEAMTTRAARETPLNYLLPSTAGEIVQEKSSWTMAKTLKWEEREENGALTVSYSYPVSVKNSDSSSDFSISGLSDTVNSEIELNSDSFLQIYGLSDTVT</sequence>
<dbReference type="PANTHER" id="PTHR22762">
    <property type="entry name" value="ALPHA-GLUCOSIDASE"/>
    <property type="match status" value="1"/>
</dbReference>
<reference evidence="2 3" key="1">
    <citation type="journal article" date="2017" name="Genome Biol.">
        <title>New reference genome sequences of hot pepper reveal the massive evolution of plant disease-resistance genes by retroduplication.</title>
        <authorList>
            <person name="Kim S."/>
            <person name="Park J."/>
            <person name="Yeom S.I."/>
            <person name="Kim Y.M."/>
            <person name="Seo E."/>
            <person name="Kim K.T."/>
            <person name="Kim M.S."/>
            <person name="Lee J.M."/>
            <person name="Cheong K."/>
            <person name="Shin H.S."/>
            <person name="Kim S.B."/>
            <person name="Han K."/>
            <person name="Lee J."/>
            <person name="Park M."/>
            <person name="Lee H.A."/>
            <person name="Lee H.Y."/>
            <person name="Lee Y."/>
            <person name="Oh S."/>
            <person name="Lee J.H."/>
            <person name="Choi E."/>
            <person name="Choi E."/>
            <person name="Lee S.E."/>
            <person name="Jeon J."/>
            <person name="Kim H."/>
            <person name="Choi G."/>
            <person name="Song H."/>
            <person name="Lee J."/>
            <person name="Lee S.C."/>
            <person name="Kwon J.K."/>
            <person name="Lee H.Y."/>
            <person name="Koo N."/>
            <person name="Hong Y."/>
            <person name="Kim R.W."/>
            <person name="Kang W.H."/>
            <person name="Huh J.H."/>
            <person name="Kang B.C."/>
            <person name="Yang T.J."/>
            <person name="Lee Y.H."/>
            <person name="Bennetzen J.L."/>
            <person name="Choi D."/>
        </authorList>
    </citation>
    <scope>NUCLEOTIDE SEQUENCE [LARGE SCALE GENOMIC DNA]</scope>
    <source>
        <strain evidence="3">cv. PBC81</strain>
    </source>
</reference>
<dbReference type="EMBL" id="MLFT02000003">
    <property type="protein sequence ID" value="PHT54234.1"/>
    <property type="molecule type" value="Genomic_DNA"/>
</dbReference>
<protein>
    <recommendedName>
        <fullName evidence="1">Glycosyl hydrolase family 31 C-terminal domain-containing protein</fullName>
    </recommendedName>
</protein>
<evidence type="ECO:0000313" key="3">
    <source>
        <dbReference type="Proteomes" id="UP000224567"/>
    </source>
</evidence>
<evidence type="ECO:0000259" key="1">
    <source>
        <dbReference type="Pfam" id="PF21365"/>
    </source>
</evidence>
<dbReference type="SUPFAM" id="SSF51011">
    <property type="entry name" value="Glycosyl hydrolase domain"/>
    <property type="match status" value="1"/>
</dbReference>
<reference evidence="3" key="2">
    <citation type="journal article" date="2017" name="J. Anim. Genet.">
        <title>Multiple reference genome sequences of hot pepper reveal the massive evolution of plant disease resistance genes by retroduplication.</title>
        <authorList>
            <person name="Kim S."/>
            <person name="Park J."/>
            <person name="Yeom S.-I."/>
            <person name="Kim Y.-M."/>
            <person name="Seo E."/>
            <person name="Kim K.-T."/>
            <person name="Kim M.-S."/>
            <person name="Lee J.M."/>
            <person name="Cheong K."/>
            <person name="Shin H.-S."/>
            <person name="Kim S.-B."/>
            <person name="Han K."/>
            <person name="Lee J."/>
            <person name="Park M."/>
            <person name="Lee H.-A."/>
            <person name="Lee H.-Y."/>
            <person name="Lee Y."/>
            <person name="Oh S."/>
            <person name="Lee J.H."/>
            <person name="Choi E."/>
            <person name="Choi E."/>
            <person name="Lee S.E."/>
            <person name="Jeon J."/>
            <person name="Kim H."/>
            <person name="Choi G."/>
            <person name="Song H."/>
            <person name="Lee J."/>
            <person name="Lee S.-C."/>
            <person name="Kwon J.-K."/>
            <person name="Lee H.-Y."/>
            <person name="Koo N."/>
            <person name="Hong Y."/>
            <person name="Kim R.W."/>
            <person name="Kang W.-H."/>
            <person name="Huh J.H."/>
            <person name="Kang B.-C."/>
            <person name="Yang T.-J."/>
            <person name="Lee Y.-H."/>
            <person name="Bennetzen J.L."/>
            <person name="Choi D."/>
        </authorList>
    </citation>
    <scope>NUCLEOTIDE SEQUENCE [LARGE SCALE GENOMIC DNA]</scope>
    <source>
        <strain evidence="3">cv. PBC81</strain>
    </source>
</reference>
<gene>
    <name evidence="2" type="ORF">CQW23_08696</name>
</gene>
<dbReference type="STRING" id="33114.A0A2G2X9P4"/>
<dbReference type="PANTHER" id="PTHR22762:SF133">
    <property type="entry name" value="P-TYPE DOMAIN-CONTAINING PROTEIN"/>
    <property type="match status" value="1"/>
</dbReference>
<dbReference type="GO" id="GO:0004553">
    <property type="term" value="F:hydrolase activity, hydrolyzing O-glycosyl compounds"/>
    <property type="evidence" value="ECO:0007669"/>
    <property type="project" value="TreeGrafter"/>
</dbReference>
<dbReference type="Gene3D" id="2.60.40.1180">
    <property type="entry name" value="Golgi alpha-mannosidase II"/>
    <property type="match status" value="1"/>
</dbReference>
<name>A0A2G2X9P4_CAPBA</name>
<dbReference type="InterPro" id="IPR013780">
    <property type="entry name" value="Glyco_hydro_b"/>
</dbReference>
<dbReference type="AlphaFoldDB" id="A0A2G2X9P4"/>
<proteinExistence type="predicted"/>
<dbReference type="InterPro" id="IPR048395">
    <property type="entry name" value="Glyco_hydro_31_C"/>
</dbReference>
<dbReference type="OrthoDB" id="1722653at2759"/>
<accession>A0A2G2X9P4</accession>
<organism evidence="2 3">
    <name type="scientific">Capsicum baccatum</name>
    <name type="common">Peruvian pepper</name>
    <dbReference type="NCBI Taxonomy" id="33114"/>
    <lineage>
        <taxon>Eukaryota</taxon>
        <taxon>Viridiplantae</taxon>
        <taxon>Streptophyta</taxon>
        <taxon>Embryophyta</taxon>
        <taxon>Tracheophyta</taxon>
        <taxon>Spermatophyta</taxon>
        <taxon>Magnoliopsida</taxon>
        <taxon>eudicotyledons</taxon>
        <taxon>Gunneridae</taxon>
        <taxon>Pentapetalae</taxon>
        <taxon>asterids</taxon>
        <taxon>lamiids</taxon>
        <taxon>Solanales</taxon>
        <taxon>Solanaceae</taxon>
        <taxon>Solanoideae</taxon>
        <taxon>Capsiceae</taxon>
        <taxon>Capsicum</taxon>
    </lineage>
</organism>
<comment type="caution">
    <text evidence="2">The sequence shown here is derived from an EMBL/GenBank/DDBJ whole genome shotgun (WGS) entry which is preliminary data.</text>
</comment>
<feature type="domain" description="Glycosyl hydrolase family 31 C-terminal" evidence="1">
    <location>
        <begin position="1"/>
        <end position="58"/>
    </location>
</feature>
<evidence type="ECO:0000313" key="2">
    <source>
        <dbReference type="EMBL" id="PHT54234.1"/>
    </source>
</evidence>
<dbReference type="Proteomes" id="UP000224567">
    <property type="component" value="Unassembled WGS sequence"/>
</dbReference>
<keyword evidence="3" id="KW-1185">Reference proteome</keyword>